<evidence type="ECO:0008006" key="4">
    <source>
        <dbReference type="Google" id="ProtNLM"/>
    </source>
</evidence>
<feature type="transmembrane region" description="Helical" evidence="1">
    <location>
        <begin position="211"/>
        <end position="227"/>
    </location>
</feature>
<accession>A0A1E8GKF6</accession>
<dbReference type="RefSeq" id="WP_070793115.1">
    <property type="nucleotide sequence ID" value="NZ_MKIR01000024.1"/>
</dbReference>
<keyword evidence="3" id="KW-1185">Reference proteome</keyword>
<gene>
    <name evidence="2" type="ORF">BG261_07515</name>
</gene>
<keyword evidence="1" id="KW-0812">Transmembrane</keyword>
<sequence>MEFKKINKFKEKNIPRYFLIIGLFVGTIMTLVMPIFNEPDARYHLAVSGKIVGINIDVSTYGETNISSGMKKQKEPYENGLDVVLKKYYFTKVKTTNYENLPRNIDYRYDYVFWGHIVPAIGVWIGYHVYSSLGVIIIFARLISMLFVIISMYFIIKRLKVGRLLFSAVTLSPVIINQSASLSYDATSYVITSYFLMLAINAIYERKFTKSTGKELIISTILIALFAKRNFYLLILLIPALILYCDNEIVFLNKIKEKVIKLWNWICSLRNSMKVLLGMGILTLAFALFTVMSMSYGGPIHVIMRMIRTFIFNNGGDGRDPSMGLLVAPYQEFNFVPKWEYGIWMVMMALILLSEMKFVNKISMSIFALLIFALNLFGVYYGFLSFDGATTGAISGAQGRYFTPMIPILLIFFGYDKFKLKINKNKYFMIGVFAIAVFSNFHLIFTTIYGLIKQ</sequence>
<feature type="transmembrane region" description="Helical" evidence="1">
    <location>
        <begin position="17"/>
        <end position="36"/>
    </location>
</feature>
<feature type="transmembrane region" description="Helical" evidence="1">
    <location>
        <begin position="427"/>
        <end position="452"/>
    </location>
</feature>
<feature type="transmembrane region" description="Helical" evidence="1">
    <location>
        <begin position="275"/>
        <end position="296"/>
    </location>
</feature>
<keyword evidence="1" id="KW-0472">Membrane</keyword>
<evidence type="ECO:0000256" key="1">
    <source>
        <dbReference type="SAM" id="Phobius"/>
    </source>
</evidence>
<reference evidence="3" key="1">
    <citation type="submission" date="2016-09" db="EMBL/GenBank/DDBJ databases">
        <title>Draft genome sequence of a novel species of the family Streptococcaceae isolated from flowers.</title>
        <authorList>
            <person name="Chuah L.-O."/>
            <person name="Yap K.-P."/>
            <person name="Thong K.L."/>
            <person name="Liong M.T."/>
            <person name="Ahmad R."/>
            <person name="Rusul G."/>
        </authorList>
    </citation>
    <scope>NUCLEOTIDE SEQUENCE [LARGE SCALE GENOMIC DNA]</scope>
    <source>
        <strain evidence="3">DF1</strain>
    </source>
</reference>
<dbReference type="Proteomes" id="UP000178622">
    <property type="component" value="Unassembled WGS sequence"/>
</dbReference>
<feature type="transmembrane region" description="Helical" evidence="1">
    <location>
        <begin position="366"/>
        <end position="386"/>
    </location>
</feature>
<feature type="transmembrane region" description="Helical" evidence="1">
    <location>
        <begin position="186"/>
        <end position="204"/>
    </location>
</feature>
<name>A0A1E8GKF6_9LACT</name>
<dbReference type="InterPro" id="IPR018674">
    <property type="entry name" value="DUF2142_membrane"/>
</dbReference>
<comment type="caution">
    <text evidence="2">The sequence shown here is derived from an EMBL/GenBank/DDBJ whole genome shotgun (WGS) entry which is preliminary data.</text>
</comment>
<proteinExistence type="predicted"/>
<dbReference type="STRING" id="1859473.BG261_07515"/>
<protein>
    <recommendedName>
        <fullName evidence="4">DUF2142 domain-containing protein</fullName>
    </recommendedName>
</protein>
<dbReference type="AlphaFoldDB" id="A0A1E8GKF6"/>
<evidence type="ECO:0000313" key="2">
    <source>
        <dbReference type="EMBL" id="OFI48731.1"/>
    </source>
</evidence>
<feature type="transmembrane region" description="Helical" evidence="1">
    <location>
        <begin position="398"/>
        <end position="415"/>
    </location>
</feature>
<feature type="transmembrane region" description="Helical" evidence="1">
    <location>
        <begin position="136"/>
        <end position="156"/>
    </location>
</feature>
<feature type="transmembrane region" description="Helical" evidence="1">
    <location>
        <begin position="111"/>
        <end position="130"/>
    </location>
</feature>
<keyword evidence="1" id="KW-1133">Transmembrane helix</keyword>
<organism evidence="2 3">
    <name type="scientific">Floricoccus tropicus</name>
    <dbReference type="NCBI Taxonomy" id="1859473"/>
    <lineage>
        <taxon>Bacteria</taxon>
        <taxon>Bacillati</taxon>
        <taxon>Bacillota</taxon>
        <taxon>Bacilli</taxon>
        <taxon>Lactobacillales</taxon>
        <taxon>Streptococcaceae</taxon>
        <taxon>Floricoccus</taxon>
    </lineage>
</organism>
<evidence type="ECO:0000313" key="3">
    <source>
        <dbReference type="Proteomes" id="UP000178622"/>
    </source>
</evidence>
<dbReference type="Pfam" id="PF09913">
    <property type="entry name" value="DUF2142"/>
    <property type="match status" value="1"/>
</dbReference>
<dbReference type="OrthoDB" id="2207022at2"/>
<dbReference type="EMBL" id="MKIR01000024">
    <property type="protein sequence ID" value="OFI48731.1"/>
    <property type="molecule type" value="Genomic_DNA"/>
</dbReference>